<dbReference type="RefSeq" id="WP_354368063.1">
    <property type="nucleotide sequence ID" value="NZ_JBEPMA010000005.1"/>
</dbReference>
<name>A0ABV2J9T5_9FIRM</name>
<feature type="transmembrane region" description="Helical" evidence="7">
    <location>
        <begin position="6"/>
        <end position="37"/>
    </location>
</feature>
<keyword evidence="6 7" id="KW-0472">Membrane</keyword>
<comment type="similarity">
    <text evidence="2">Belongs to the UPF0324 family.</text>
</comment>
<evidence type="ECO:0000256" key="2">
    <source>
        <dbReference type="ARBA" id="ARBA00007977"/>
    </source>
</evidence>
<evidence type="ECO:0000256" key="7">
    <source>
        <dbReference type="SAM" id="Phobius"/>
    </source>
</evidence>
<evidence type="ECO:0000256" key="4">
    <source>
        <dbReference type="ARBA" id="ARBA00022692"/>
    </source>
</evidence>
<dbReference type="InterPro" id="IPR018383">
    <property type="entry name" value="UPF0324_pro"/>
</dbReference>
<evidence type="ECO:0000256" key="1">
    <source>
        <dbReference type="ARBA" id="ARBA00004651"/>
    </source>
</evidence>
<feature type="transmembrane region" description="Helical" evidence="7">
    <location>
        <begin position="112"/>
        <end position="133"/>
    </location>
</feature>
<feature type="transmembrane region" description="Helical" evidence="7">
    <location>
        <begin position="272"/>
        <end position="295"/>
    </location>
</feature>
<feature type="transmembrane region" description="Helical" evidence="7">
    <location>
        <begin position="239"/>
        <end position="260"/>
    </location>
</feature>
<evidence type="ECO:0000256" key="6">
    <source>
        <dbReference type="ARBA" id="ARBA00023136"/>
    </source>
</evidence>
<comment type="subcellular location">
    <subcellularLocation>
        <location evidence="1">Cell membrane</location>
        <topology evidence="1">Multi-pass membrane protein</topology>
    </subcellularLocation>
</comment>
<sequence>MKIKGIILCFILAIPCYFLGKIFPVIGGPVIAILMGMLLKKFVKNEFNPGIKFTSKKILQLAVILLGYSMNINQVVKSGYDSLPVIVFTISIALISAFVMSKILKMDRKNAILIGVGSSICGGSAIAATAPIIDADDETIAKSISTIFLFNVAAAIIFPTLGDLLNLTNEGFAIFAGTAVNDTSSVTAAAASWDAIHSANTLEMATVVKLTRTLAIIPISIVLSIYENRKNNSSKNLSIFKLVPNFILFFVIFSILATVLPIPNSFIHFTKVLSKFFITMAMMAIGLSTDIVKLIKTGGKSLILGFVCWVCVTVMSLGVQNIIGLI</sequence>
<dbReference type="Pfam" id="PF03601">
    <property type="entry name" value="Cons_hypoth698"/>
    <property type="match status" value="1"/>
</dbReference>
<keyword evidence="4 7" id="KW-0812">Transmembrane</keyword>
<protein>
    <submittedName>
        <fullName evidence="8">Integral membrane protein (TIGR00698 family)</fullName>
    </submittedName>
</protein>
<proteinExistence type="inferred from homology"/>
<keyword evidence="3" id="KW-1003">Cell membrane</keyword>
<accession>A0ABV2J9T5</accession>
<dbReference type="PANTHER" id="PTHR30106">
    <property type="entry name" value="INNER MEMBRANE PROTEIN YEIH-RELATED"/>
    <property type="match status" value="1"/>
</dbReference>
<gene>
    <name evidence="8" type="ORF">ABID14_001157</name>
</gene>
<keyword evidence="5 7" id="KW-1133">Transmembrane helix</keyword>
<organism evidence="8 9">
    <name type="scientific">Peptoniphilus olsenii</name>
    <dbReference type="NCBI Taxonomy" id="411570"/>
    <lineage>
        <taxon>Bacteria</taxon>
        <taxon>Bacillati</taxon>
        <taxon>Bacillota</taxon>
        <taxon>Tissierellia</taxon>
        <taxon>Tissierellales</taxon>
        <taxon>Peptoniphilaceae</taxon>
        <taxon>Peptoniphilus</taxon>
    </lineage>
</organism>
<feature type="transmembrane region" description="Helical" evidence="7">
    <location>
        <begin position="139"/>
        <end position="158"/>
    </location>
</feature>
<feature type="transmembrane region" description="Helical" evidence="7">
    <location>
        <begin position="82"/>
        <end position="100"/>
    </location>
</feature>
<evidence type="ECO:0000313" key="8">
    <source>
        <dbReference type="EMBL" id="MET3617526.1"/>
    </source>
</evidence>
<dbReference type="EMBL" id="JBEPMA010000005">
    <property type="protein sequence ID" value="MET3617526.1"/>
    <property type="molecule type" value="Genomic_DNA"/>
</dbReference>
<keyword evidence="9" id="KW-1185">Reference proteome</keyword>
<dbReference type="PANTHER" id="PTHR30106:SF1">
    <property type="entry name" value="UPF0324 MEMBRANE PROTEIN FN0533"/>
    <property type="match status" value="1"/>
</dbReference>
<feature type="transmembrane region" description="Helical" evidence="7">
    <location>
        <begin position="302"/>
        <end position="323"/>
    </location>
</feature>
<reference evidence="8 9" key="1">
    <citation type="submission" date="2024-06" db="EMBL/GenBank/DDBJ databases">
        <title>Genomic Encyclopedia of Type Strains, Phase IV (KMG-IV): sequencing the most valuable type-strain genomes for metagenomic binning, comparative biology and taxonomic classification.</title>
        <authorList>
            <person name="Goeker M."/>
        </authorList>
    </citation>
    <scope>NUCLEOTIDE SEQUENCE [LARGE SCALE GENOMIC DNA]</scope>
    <source>
        <strain evidence="8 9">DSM 21460</strain>
    </source>
</reference>
<evidence type="ECO:0000256" key="3">
    <source>
        <dbReference type="ARBA" id="ARBA00022475"/>
    </source>
</evidence>
<evidence type="ECO:0000313" key="9">
    <source>
        <dbReference type="Proteomes" id="UP001549162"/>
    </source>
</evidence>
<dbReference type="Proteomes" id="UP001549162">
    <property type="component" value="Unassembled WGS sequence"/>
</dbReference>
<evidence type="ECO:0000256" key="5">
    <source>
        <dbReference type="ARBA" id="ARBA00022989"/>
    </source>
</evidence>
<comment type="caution">
    <text evidence="8">The sequence shown here is derived from an EMBL/GenBank/DDBJ whole genome shotgun (WGS) entry which is preliminary data.</text>
</comment>